<feature type="region of interest" description="Disordered" evidence="2">
    <location>
        <begin position="57"/>
        <end position="128"/>
    </location>
</feature>
<keyword evidence="1" id="KW-0863">Zinc-finger</keyword>
<keyword evidence="1" id="KW-0479">Metal-binding</keyword>
<feature type="domain" description="C3H1-type" evidence="3">
    <location>
        <begin position="140"/>
        <end position="164"/>
    </location>
</feature>
<evidence type="ECO:0000256" key="1">
    <source>
        <dbReference type="PROSITE-ProRule" id="PRU00723"/>
    </source>
</evidence>
<feature type="compositionally biased region" description="Basic residues" evidence="2">
    <location>
        <begin position="173"/>
        <end position="182"/>
    </location>
</feature>
<dbReference type="PROSITE" id="PS50103">
    <property type="entry name" value="ZF_C3H1"/>
    <property type="match status" value="1"/>
</dbReference>
<name>A0A813FWW4_POLGL</name>
<proteinExistence type="predicted"/>
<evidence type="ECO:0000313" key="4">
    <source>
        <dbReference type="EMBL" id="CAE8618512.1"/>
    </source>
</evidence>
<feature type="compositionally biased region" description="Polar residues" evidence="2">
    <location>
        <begin position="190"/>
        <end position="199"/>
    </location>
</feature>
<feature type="region of interest" description="Disordered" evidence="2">
    <location>
        <begin position="173"/>
        <end position="205"/>
    </location>
</feature>
<dbReference type="GO" id="GO:0008270">
    <property type="term" value="F:zinc ion binding"/>
    <property type="evidence" value="ECO:0007669"/>
    <property type="project" value="UniProtKB-KW"/>
</dbReference>
<dbReference type="EMBL" id="CAJNNV010026567">
    <property type="protein sequence ID" value="CAE8618512.1"/>
    <property type="molecule type" value="Genomic_DNA"/>
</dbReference>
<comment type="caution">
    <text evidence="4">The sequence shown here is derived from an EMBL/GenBank/DDBJ whole genome shotgun (WGS) entry which is preliminary data.</text>
</comment>
<keyword evidence="5" id="KW-1185">Reference proteome</keyword>
<protein>
    <recommendedName>
        <fullName evidence="3">C3H1-type domain-containing protein</fullName>
    </recommendedName>
</protein>
<evidence type="ECO:0000256" key="2">
    <source>
        <dbReference type="SAM" id="MobiDB-lite"/>
    </source>
</evidence>
<dbReference type="AlphaFoldDB" id="A0A813FWW4"/>
<evidence type="ECO:0000313" key="5">
    <source>
        <dbReference type="Proteomes" id="UP000654075"/>
    </source>
</evidence>
<reference evidence="4" key="1">
    <citation type="submission" date="2021-02" db="EMBL/GenBank/DDBJ databases">
        <authorList>
            <person name="Dougan E. K."/>
            <person name="Rhodes N."/>
            <person name="Thang M."/>
            <person name="Chan C."/>
        </authorList>
    </citation>
    <scope>NUCLEOTIDE SEQUENCE</scope>
</reference>
<keyword evidence="1" id="KW-0862">Zinc</keyword>
<evidence type="ECO:0000259" key="3">
    <source>
        <dbReference type="PROSITE" id="PS50103"/>
    </source>
</evidence>
<feature type="zinc finger region" description="C3H1-type" evidence="1">
    <location>
        <begin position="140"/>
        <end position="164"/>
    </location>
</feature>
<gene>
    <name evidence="4" type="ORF">PGLA1383_LOCUS36129</name>
</gene>
<sequence>MPLNFMVALSRLFPEVKVVNTFINVDSPDPDAFVERGTASCPPAMFNNNINNNINNNATTISTTTTTTSSKQQQYQQQQQRKEAVRTEANQGGVASAEHVGLESPSRWSIQRKKHQQRHRQQQLTLQQKLQAHQSGQCRPCSFHNARADSCRLGDDCQFCHLCTYEDLMQKKNASKHDRRTRLRGEKRLNAQSGTQQDIAISDVA</sequence>
<accession>A0A813FWW4</accession>
<feature type="compositionally biased region" description="Basic residues" evidence="2">
    <location>
        <begin position="110"/>
        <end position="121"/>
    </location>
</feature>
<organism evidence="4 5">
    <name type="scientific">Polarella glacialis</name>
    <name type="common">Dinoflagellate</name>
    <dbReference type="NCBI Taxonomy" id="89957"/>
    <lineage>
        <taxon>Eukaryota</taxon>
        <taxon>Sar</taxon>
        <taxon>Alveolata</taxon>
        <taxon>Dinophyceae</taxon>
        <taxon>Suessiales</taxon>
        <taxon>Suessiaceae</taxon>
        <taxon>Polarella</taxon>
    </lineage>
</organism>
<feature type="compositionally biased region" description="Low complexity" evidence="2">
    <location>
        <begin position="57"/>
        <end position="79"/>
    </location>
</feature>
<dbReference type="InterPro" id="IPR000571">
    <property type="entry name" value="Znf_CCCH"/>
</dbReference>
<dbReference type="Proteomes" id="UP000654075">
    <property type="component" value="Unassembled WGS sequence"/>
</dbReference>